<evidence type="ECO:0000313" key="2">
    <source>
        <dbReference type="EMBL" id="MFA9949134.1"/>
    </source>
</evidence>
<accession>A0ABV4UCQ6</accession>
<evidence type="ECO:0000313" key="3">
    <source>
        <dbReference type="EMBL" id="MFA9951132.1"/>
    </source>
</evidence>
<reference evidence="2" key="2">
    <citation type="journal article" date="2025" name="Int. J. Syst. Evol. Microbiol.">
        <title>Dentiradicibacter hellwigii gen. nov., sp. nov., isolated from a secondary infected root canal in the human oral cavity.</title>
        <authorList>
            <person name="Bartsch S."/>
            <person name="Wittmer A."/>
            <person name="Weber A.K."/>
            <person name="Neumann-Schaal M."/>
            <person name="Wolf J."/>
            <person name="Gronow S."/>
            <person name="Turnbull J.D."/>
            <person name="Tennert C."/>
            <person name="Hacker G."/>
            <person name="Cieplik F."/>
            <person name="Al-Ahmad A."/>
        </authorList>
    </citation>
    <scope>NUCLEOTIDE SEQUENCE</scope>
    <source>
        <strain evidence="2">Wk13</strain>
    </source>
</reference>
<dbReference type="EMBL" id="JBEUWX010000001">
    <property type="protein sequence ID" value="MFA9949134.1"/>
    <property type="molecule type" value="Genomic_DNA"/>
</dbReference>
<dbReference type="EMBL" id="JBEUWX010000001">
    <property type="protein sequence ID" value="MFA9948746.1"/>
    <property type="molecule type" value="Genomic_DNA"/>
</dbReference>
<gene>
    <name evidence="1" type="ORF">ABCS64_00130</name>
    <name evidence="2" type="ORF">ABCS64_02115</name>
    <name evidence="3" type="ORF">ABCS64_12495</name>
</gene>
<dbReference type="EMBL" id="JBEUWX010000003">
    <property type="protein sequence ID" value="MFA9951132.1"/>
    <property type="molecule type" value="Genomic_DNA"/>
</dbReference>
<organism evidence="2 4">
    <name type="scientific">Dentiradicibacter hellwigii</name>
    <dbReference type="NCBI Taxonomy" id="3149053"/>
    <lineage>
        <taxon>Bacteria</taxon>
        <taxon>Pseudomonadati</taxon>
        <taxon>Pseudomonadota</taxon>
        <taxon>Betaproteobacteria</taxon>
        <taxon>Rhodocyclales</taxon>
        <taxon>Rhodocyclaceae</taxon>
        <taxon>Dentiradicibacter</taxon>
    </lineage>
</organism>
<sequence>MDDTRDMRRRIITTAVKRALLKDRPELDDAALAGAMIEVIISTQDTSPTSLPLMFCILTELAGRVIKQLPAPTRCDDNGRPLYNVTEAARALGLTDAETDRVRDYLRDKGVQSADPAQTHTLN</sequence>
<evidence type="ECO:0000313" key="4">
    <source>
        <dbReference type="Proteomes" id="UP001574673"/>
    </source>
</evidence>
<protein>
    <submittedName>
        <fullName evidence="2">Uncharacterized protein</fullName>
    </submittedName>
</protein>
<evidence type="ECO:0000313" key="1">
    <source>
        <dbReference type="EMBL" id="MFA9948746.1"/>
    </source>
</evidence>
<dbReference type="Proteomes" id="UP001574673">
    <property type="component" value="Unassembled WGS sequence"/>
</dbReference>
<keyword evidence="4" id="KW-1185">Reference proteome</keyword>
<dbReference type="RefSeq" id="WP_418889920.1">
    <property type="nucleotide sequence ID" value="NZ_JBEUWX010000001.1"/>
</dbReference>
<comment type="caution">
    <text evidence="2">The sequence shown here is derived from an EMBL/GenBank/DDBJ whole genome shotgun (WGS) entry which is preliminary data.</text>
</comment>
<name>A0ABV4UCQ6_9RHOO</name>
<proteinExistence type="predicted"/>
<reference evidence="4" key="1">
    <citation type="submission" date="2024-06" db="EMBL/GenBank/DDBJ databases">
        <title>Radixoralia hellwigii gen. nov., sp nov., isolated from a root canal in the human oral cavity.</title>
        <authorList>
            <person name="Bartsch S."/>
            <person name="Wittmer A."/>
            <person name="Schulz A.-K."/>
            <person name="Neumann-Schaal M."/>
            <person name="Wolf J."/>
            <person name="Gronow S."/>
            <person name="Tennert C."/>
            <person name="Haecker G."/>
            <person name="Cieplik F."/>
            <person name="Al-Ahmad A."/>
        </authorList>
    </citation>
    <scope>NUCLEOTIDE SEQUENCE [LARGE SCALE GENOMIC DNA]</scope>
    <source>
        <strain evidence="4">Wk13</strain>
    </source>
</reference>